<name>A0A3A9JFE5_9PROT</name>
<organism evidence="3 6">
    <name type="scientific">Teichococcus wenyumeiae</name>
    <dbReference type="NCBI Taxonomy" id="2478470"/>
    <lineage>
        <taxon>Bacteria</taxon>
        <taxon>Pseudomonadati</taxon>
        <taxon>Pseudomonadota</taxon>
        <taxon>Alphaproteobacteria</taxon>
        <taxon>Acetobacterales</taxon>
        <taxon>Roseomonadaceae</taxon>
        <taxon>Roseomonas</taxon>
    </lineage>
</organism>
<evidence type="ECO:0000313" key="5">
    <source>
        <dbReference type="Proteomes" id="UP000274097"/>
    </source>
</evidence>
<keyword evidence="2" id="KW-0472">Membrane</keyword>
<comment type="caution">
    <text evidence="3">The sequence shown here is derived from an EMBL/GenBank/DDBJ whole genome shotgun (WGS) entry which is preliminary data.</text>
</comment>
<evidence type="ECO:0000313" key="3">
    <source>
        <dbReference type="EMBL" id="RKK05000.1"/>
    </source>
</evidence>
<dbReference type="InParanoid" id="A0A3A9JFE5"/>
<dbReference type="EMBL" id="RAQU01000026">
    <property type="protein sequence ID" value="RKK05000.1"/>
    <property type="molecule type" value="Genomic_DNA"/>
</dbReference>
<keyword evidence="2" id="KW-0812">Transmembrane</keyword>
<evidence type="ECO:0000313" key="6">
    <source>
        <dbReference type="Proteomes" id="UP000278036"/>
    </source>
</evidence>
<accession>A0A3A9JFE5</accession>
<evidence type="ECO:0000256" key="2">
    <source>
        <dbReference type="SAM" id="Phobius"/>
    </source>
</evidence>
<reference evidence="3 6" key="1">
    <citation type="submission" date="2018-09" db="EMBL/GenBank/DDBJ databases">
        <title>Roseomonas sp. nov., isolated from feces of Tibetan antelopes in the Qinghai-Tibet plateau, China.</title>
        <authorList>
            <person name="Tian Z."/>
        </authorList>
    </citation>
    <scope>NUCLEOTIDE SEQUENCE [LARGE SCALE GENOMIC DNA]</scope>
    <source>
        <strain evidence="4 5">Z23</strain>
        <strain evidence="3 6">Z24</strain>
    </source>
</reference>
<dbReference type="OrthoDB" id="7285422at2"/>
<feature type="region of interest" description="Disordered" evidence="1">
    <location>
        <begin position="1"/>
        <end position="28"/>
    </location>
</feature>
<protein>
    <submittedName>
        <fullName evidence="3">Uncharacterized protein</fullName>
    </submittedName>
</protein>
<keyword evidence="2" id="KW-1133">Transmembrane helix</keyword>
<dbReference type="Proteomes" id="UP000278036">
    <property type="component" value="Unassembled WGS sequence"/>
</dbReference>
<evidence type="ECO:0000313" key="4">
    <source>
        <dbReference type="EMBL" id="RMI26188.1"/>
    </source>
</evidence>
<sequence length="100" mass="10708">MDQQFRNRPVIDMTPEGEFRGPTPRRPASPLDKVLSRLGGVAALVALVAGGIVVAGVAIAFFAIALPVAVLAGAIAFGSLWWRMRRAGRQGLGFVHVMRR</sequence>
<dbReference type="AlphaFoldDB" id="A0A3A9JFE5"/>
<dbReference type="Proteomes" id="UP000274097">
    <property type="component" value="Unassembled WGS sequence"/>
</dbReference>
<feature type="transmembrane region" description="Helical" evidence="2">
    <location>
        <begin position="59"/>
        <end position="82"/>
    </location>
</feature>
<dbReference type="EMBL" id="RFLX01000003">
    <property type="protein sequence ID" value="RMI26188.1"/>
    <property type="molecule type" value="Genomic_DNA"/>
</dbReference>
<evidence type="ECO:0000256" key="1">
    <source>
        <dbReference type="SAM" id="MobiDB-lite"/>
    </source>
</evidence>
<proteinExistence type="predicted"/>
<feature type="transmembrane region" description="Helical" evidence="2">
    <location>
        <begin position="34"/>
        <end position="53"/>
    </location>
</feature>
<gene>
    <name evidence="3" type="ORF">D6Z83_06660</name>
    <name evidence="4" type="ORF">EBE87_06570</name>
</gene>
<keyword evidence="5" id="KW-1185">Reference proteome</keyword>